<proteinExistence type="predicted"/>
<sequence>MFTFNHRIVYDCDLANLYFSDFQKGHMNDNINLFFGSRETDYLVIFENEKVLNESYYKKYKLARMSKDELYGLNYFHDLIWRTADLLKSELIDNLLSVSNEEYYKNHYEKEYYQYLDSDFIIKGYN</sequence>
<keyword evidence="2" id="KW-1185">Reference proteome</keyword>
<dbReference type="EMBL" id="JAYMRU010000140">
    <property type="protein sequence ID" value="MEM5406433.1"/>
    <property type="molecule type" value="Genomic_DNA"/>
</dbReference>
<comment type="caution">
    <text evidence="1">The sequence shown here is derived from an EMBL/GenBank/DDBJ whole genome shotgun (WGS) entry which is preliminary data.</text>
</comment>
<evidence type="ECO:0000313" key="1">
    <source>
        <dbReference type="EMBL" id="MEM5406433.1"/>
    </source>
</evidence>
<protein>
    <submittedName>
        <fullName evidence="1">Uncharacterized protein</fullName>
    </submittedName>
</protein>
<gene>
    <name evidence="1" type="ORF">VSR83_41845</name>
</gene>
<feature type="non-terminal residue" evidence="1">
    <location>
        <position position="126"/>
    </location>
</feature>
<evidence type="ECO:0000313" key="2">
    <source>
        <dbReference type="Proteomes" id="UP001392318"/>
    </source>
</evidence>
<organism evidence="1 2">
    <name type="scientific">Paraburkholderia unamae</name>
    <dbReference type="NCBI Taxonomy" id="219649"/>
    <lineage>
        <taxon>Bacteria</taxon>
        <taxon>Pseudomonadati</taxon>
        <taxon>Pseudomonadota</taxon>
        <taxon>Betaproteobacteria</taxon>
        <taxon>Burkholderiales</taxon>
        <taxon>Burkholderiaceae</taxon>
        <taxon>Paraburkholderia</taxon>
    </lineage>
</organism>
<reference evidence="1" key="1">
    <citation type="submission" date="2024-01" db="EMBL/GenBank/DDBJ databases">
        <title>The diversity of rhizobia nodulating Mimosa spp. in eleven states of Brazil covering several biomes is determined by host plant, location, and edaphic factors.</title>
        <authorList>
            <person name="Rouws L."/>
            <person name="Barauna A."/>
            <person name="Beukes C."/>
            <person name="De Faria S.M."/>
            <person name="Gross E."/>
            <person name="Dos Reis Junior F.B."/>
            <person name="Simon M."/>
            <person name="Maluk M."/>
            <person name="Odee D.W."/>
            <person name="Kenicer G."/>
            <person name="Young J.P.W."/>
            <person name="Reis V.M."/>
            <person name="Zilli J."/>
            <person name="James E.K."/>
        </authorList>
    </citation>
    <scope>NUCLEOTIDE SEQUENCE</scope>
    <source>
        <strain evidence="1">JPY452</strain>
    </source>
</reference>
<accession>A0ACC6RY39</accession>
<dbReference type="Proteomes" id="UP001392318">
    <property type="component" value="Unassembled WGS sequence"/>
</dbReference>
<name>A0ACC6RY39_9BURK</name>